<keyword evidence="6 8" id="KW-0418">Kinase</keyword>
<feature type="binding site" evidence="8">
    <location>
        <begin position="169"/>
        <end position="170"/>
    </location>
    <ligand>
        <name>ATP</name>
        <dbReference type="ChEBI" id="CHEBI:30616"/>
    </ligand>
</feature>
<dbReference type="InterPro" id="IPR036393">
    <property type="entry name" value="AceGlu_kinase-like_sf"/>
</dbReference>
<dbReference type="InterPro" id="IPR005715">
    <property type="entry name" value="Glu_5kinase/COase_Synthase"/>
</dbReference>
<feature type="binding site" evidence="8">
    <location>
        <begin position="210"/>
        <end position="216"/>
    </location>
    <ligand>
        <name>ATP</name>
        <dbReference type="ChEBI" id="CHEBI:30616"/>
    </ligand>
</feature>
<dbReference type="HAMAP" id="MF_00456">
    <property type="entry name" value="ProB"/>
    <property type="match status" value="1"/>
</dbReference>
<dbReference type="InterPro" id="IPR011529">
    <property type="entry name" value="Glu_5kinase"/>
</dbReference>
<comment type="pathway">
    <text evidence="8">Amino-acid biosynthesis; L-proline biosynthesis; L-glutamate 5-semialdehyde from L-glutamate: step 1/2.</text>
</comment>
<dbReference type="AlphaFoldDB" id="A0A0P8YAB4"/>
<dbReference type="PRINTS" id="PR00474">
    <property type="entry name" value="GLU5KINASE"/>
</dbReference>
<comment type="caution">
    <text evidence="10">The sequence shown here is derived from an EMBL/GenBank/DDBJ whole genome shotgun (WGS) entry which is preliminary data.</text>
</comment>
<dbReference type="InterPro" id="IPR001057">
    <property type="entry name" value="Glu/AcGlu_kinase"/>
</dbReference>
<organism evidence="10 11">
    <name type="scientific">Oxobacter pfennigii</name>
    <dbReference type="NCBI Taxonomy" id="36849"/>
    <lineage>
        <taxon>Bacteria</taxon>
        <taxon>Bacillati</taxon>
        <taxon>Bacillota</taxon>
        <taxon>Clostridia</taxon>
        <taxon>Eubacteriales</taxon>
        <taxon>Clostridiaceae</taxon>
        <taxon>Oxobacter</taxon>
    </lineage>
</organism>
<reference evidence="10 11" key="1">
    <citation type="submission" date="2015-09" db="EMBL/GenBank/DDBJ databases">
        <title>Genome sequence of Oxobacter pfennigii DSM 3222.</title>
        <authorList>
            <person name="Poehlein A."/>
            <person name="Bengelsdorf F.R."/>
            <person name="Schiel-Bengelsdorf B."/>
            <person name="Duerre P."/>
            <person name="Daniel R."/>
        </authorList>
    </citation>
    <scope>NUCLEOTIDE SEQUENCE [LARGE SCALE GENOMIC DNA]</scope>
    <source>
        <strain evidence="10 11">DSM 3222</strain>
    </source>
</reference>
<keyword evidence="3 8" id="KW-0641">Proline biosynthesis</keyword>
<dbReference type="CDD" id="cd04242">
    <property type="entry name" value="AAK_G5K_ProB"/>
    <property type="match status" value="1"/>
</dbReference>
<sequence>MSDYKRIVVKVGTSTLTHPSGKLNLLRIERLAMVLSDLANQGRDIVLVTSGAIGVGMGKLGFEERPTDIALKQALAAVGQGMLMQIYEKMFSEFGRVVAQILITKEDIFFEDRNKNAMNTFNELLRHGIIPIVNENDTIATDEIKIGDNDVLSAYVAKLLNADLLIILSDIDGLYDKDPIFKDAKLISRVTNIDEKVKGISKGSNTNLGTGGMRTKINAAQITMESGIAMVIANGNRPDNIYDILEGKDIGTLFKPE</sequence>
<feature type="binding site" evidence="8">
    <location>
        <position position="149"/>
    </location>
    <ligand>
        <name>substrate</name>
    </ligand>
</feature>
<comment type="subcellular location">
    <subcellularLocation>
        <location evidence="8">Cytoplasm</location>
    </subcellularLocation>
</comment>
<accession>A0A0P8YAB4</accession>
<dbReference type="GO" id="GO:0005524">
    <property type="term" value="F:ATP binding"/>
    <property type="evidence" value="ECO:0007669"/>
    <property type="project" value="UniProtKB-KW"/>
</dbReference>
<dbReference type="OrthoDB" id="9804434at2"/>
<evidence type="ECO:0000256" key="6">
    <source>
        <dbReference type="ARBA" id="ARBA00022777"/>
    </source>
</evidence>
<dbReference type="GO" id="GO:0004349">
    <property type="term" value="F:glutamate 5-kinase activity"/>
    <property type="evidence" value="ECO:0007669"/>
    <property type="project" value="UniProtKB-UniRule"/>
</dbReference>
<dbReference type="GO" id="GO:0005829">
    <property type="term" value="C:cytosol"/>
    <property type="evidence" value="ECO:0007669"/>
    <property type="project" value="TreeGrafter"/>
</dbReference>
<dbReference type="UniPathway" id="UPA00098">
    <property type="reaction ID" value="UER00359"/>
</dbReference>
<evidence type="ECO:0000256" key="8">
    <source>
        <dbReference type="HAMAP-Rule" id="MF_00456"/>
    </source>
</evidence>
<keyword evidence="7 8" id="KW-0067">ATP-binding</keyword>
<evidence type="ECO:0000256" key="1">
    <source>
        <dbReference type="ARBA" id="ARBA00022490"/>
    </source>
</evidence>
<evidence type="ECO:0000256" key="2">
    <source>
        <dbReference type="ARBA" id="ARBA00022605"/>
    </source>
</evidence>
<dbReference type="InterPro" id="IPR041739">
    <property type="entry name" value="G5K_ProB"/>
</dbReference>
<keyword evidence="4 8" id="KW-0808">Transferase</keyword>
<dbReference type="PIRSF" id="PIRSF000729">
    <property type="entry name" value="GK"/>
    <property type="match status" value="1"/>
</dbReference>
<dbReference type="Pfam" id="PF00696">
    <property type="entry name" value="AA_kinase"/>
    <property type="match status" value="1"/>
</dbReference>
<dbReference type="EC" id="2.7.2.11" evidence="8"/>
<dbReference type="PATRIC" id="fig|36849.3.peg.2165"/>
<proteinExistence type="inferred from homology"/>
<name>A0A0P8YAB4_9CLOT</name>
<evidence type="ECO:0000313" key="10">
    <source>
        <dbReference type="EMBL" id="KPU43883.1"/>
    </source>
</evidence>
<dbReference type="Gene3D" id="3.40.1160.10">
    <property type="entry name" value="Acetylglutamate kinase-like"/>
    <property type="match status" value="1"/>
</dbReference>
<keyword evidence="5 8" id="KW-0547">Nucleotide-binding</keyword>
<keyword evidence="11" id="KW-1185">Reference proteome</keyword>
<dbReference type="InterPro" id="IPR001048">
    <property type="entry name" value="Asp/Glu/Uridylate_kinase"/>
</dbReference>
<dbReference type="PANTHER" id="PTHR43654:SF1">
    <property type="entry name" value="ISOPENTENYL PHOSPHATE KINASE"/>
    <property type="match status" value="1"/>
</dbReference>
<comment type="similarity">
    <text evidence="8">Belongs to the glutamate 5-kinase family.</text>
</comment>
<comment type="catalytic activity">
    <reaction evidence="8">
        <text>L-glutamate + ATP = L-glutamyl 5-phosphate + ADP</text>
        <dbReference type="Rhea" id="RHEA:14877"/>
        <dbReference type="ChEBI" id="CHEBI:29985"/>
        <dbReference type="ChEBI" id="CHEBI:30616"/>
        <dbReference type="ChEBI" id="CHEBI:58274"/>
        <dbReference type="ChEBI" id="CHEBI:456216"/>
        <dbReference type="EC" id="2.7.2.11"/>
    </reaction>
</comment>
<dbReference type="Proteomes" id="UP000050326">
    <property type="component" value="Unassembled WGS sequence"/>
</dbReference>
<dbReference type="EMBL" id="LKET01000032">
    <property type="protein sequence ID" value="KPU43883.1"/>
    <property type="molecule type" value="Genomic_DNA"/>
</dbReference>
<feature type="binding site" evidence="8">
    <location>
        <position position="137"/>
    </location>
    <ligand>
        <name>substrate</name>
    </ligand>
</feature>
<feature type="domain" description="Aspartate/glutamate/uridylate kinase" evidence="9">
    <location>
        <begin position="5"/>
        <end position="234"/>
    </location>
</feature>
<dbReference type="RefSeq" id="WP_054875099.1">
    <property type="nucleotide sequence ID" value="NZ_LKET01000032.1"/>
</dbReference>
<evidence type="ECO:0000256" key="7">
    <source>
        <dbReference type="ARBA" id="ARBA00022840"/>
    </source>
</evidence>
<dbReference type="PANTHER" id="PTHR43654">
    <property type="entry name" value="GLUTAMATE 5-KINASE"/>
    <property type="match status" value="1"/>
</dbReference>
<gene>
    <name evidence="8 10" type="primary">proB</name>
    <name evidence="10" type="ORF">OXPF_20480</name>
</gene>
<evidence type="ECO:0000259" key="9">
    <source>
        <dbReference type="Pfam" id="PF00696"/>
    </source>
</evidence>
<feature type="binding site" evidence="8">
    <location>
        <position position="10"/>
    </location>
    <ligand>
        <name>ATP</name>
        <dbReference type="ChEBI" id="CHEBI:30616"/>
    </ligand>
</feature>
<evidence type="ECO:0000256" key="5">
    <source>
        <dbReference type="ARBA" id="ARBA00022741"/>
    </source>
</evidence>
<evidence type="ECO:0000256" key="4">
    <source>
        <dbReference type="ARBA" id="ARBA00022679"/>
    </source>
</evidence>
<protein>
    <recommendedName>
        <fullName evidence="8">Glutamate 5-kinase</fullName>
        <ecNumber evidence="8">2.7.2.11</ecNumber>
    </recommendedName>
    <alternativeName>
        <fullName evidence="8">Gamma-glutamyl kinase</fullName>
        <shortName evidence="8">GK</shortName>
    </alternativeName>
</protein>
<comment type="function">
    <text evidence="8">Catalyzes the transfer of a phosphate group to glutamate to form L-glutamate 5-phosphate.</text>
</comment>
<dbReference type="SUPFAM" id="SSF53633">
    <property type="entry name" value="Carbamate kinase-like"/>
    <property type="match status" value="1"/>
</dbReference>
<evidence type="ECO:0000313" key="11">
    <source>
        <dbReference type="Proteomes" id="UP000050326"/>
    </source>
</evidence>
<keyword evidence="1 8" id="KW-0963">Cytoplasm</keyword>
<dbReference type="GO" id="GO:0055129">
    <property type="term" value="P:L-proline biosynthetic process"/>
    <property type="evidence" value="ECO:0007669"/>
    <property type="project" value="UniProtKB-UniRule"/>
</dbReference>
<dbReference type="FunFam" id="3.40.1160.10:FF:000018">
    <property type="entry name" value="Glutamate 5-kinase"/>
    <property type="match status" value="1"/>
</dbReference>
<dbReference type="STRING" id="36849.OXPF_20480"/>
<feature type="binding site" evidence="8">
    <location>
        <position position="50"/>
    </location>
    <ligand>
        <name>substrate</name>
    </ligand>
</feature>
<keyword evidence="2 8" id="KW-0028">Amino-acid biosynthesis</keyword>
<dbReference type="NCBIfam" id="TIGR01027">
    <property type="entry name" value="proB"/>
    <property type="match status" value="1"/>
</dbReference>
<evidence type="ECO:0000256" key="3">
    <source>
        <dbReference type="ARBA" id="ARBA00022650"/>
    </source>
</evidence>